<dbReference type="PROSITE" id="PS51257">
    <property type="entry name" value="PROKAR_LIPOPROTEIN"/>
    <property type="match status" value="1"/>
</dbReference>
<dbReference type="RefSeq" id="WP_317902196.1">
    <property type="nucleotide sequence ID" value="NZ_JAIRBC010000012.1"/>
</dbReference>
<dbReference type="EMBL" id="JAIRBC010000012">
    <property type="protein sequence ID" value="MCG2461049.1"/>
    <property type="molecule type" value="Genomic_DNA"/>
</dbReference>
<evidence type="ECO:0000256" key="1">
    <source>
        <dbReference type="SAM" id="MobiDB-lite"/>
    </source>
</evidence>
<feature type="region of interest" description="Disordered" evidence="1">
    <location>
        <begin position="29"/>
        <end position="87"/>
    </location>
</feature>
<protein>
    <submittedName>
        <fullName evidence="2">Uncharacterized protein</fullName>
    </submittedName>
</protein>
<reference evidence="2" key="1">
    <citation type="submission" date="2023-02" db="EMBL/GenBank/DDBJ databases">
        <title>Genome of Flavobacteriaceae gen. nov. sp. strain F89.</title>
        <authorList>
            <person name="Wang Y."/>
        </authorList>
    </citation>
    <scope>NUCLEOTIDE SEQUENCE</scope>
    <source>
        <strain evidence="2">F89</strain>
    </source>
</reference>
<comment type="caution">
    <text evidence="2">The sequence shown here is derived from an EMBL/GenBank/DDBJ whole genome shotgun (WGS) entry which is preliminary data.</text>
</comment>
<accession>A0AAE3EVM2</accession>
<organism evidence="2 3">
    <name type="scientific">Cerina litoralis</name>
    <dbReference type="NCBI Taxonomy" id="2874477"/>
    <lineage>
        <taxon>Bacteria</taxon>
        <taxon>Pseudomonadati</taxon>
        <taxon>Bacteroidota</taxon>
        <taxon>Flavobacteriia</taxon>
        <taxon>Flavobacteriales</taxon>
        <taxon>Flavobacteriaceae</taxon>
        <taxon>Cerina</taxon>
    </lineage>
</organism>
<evidence type="ECO:0000313" key="3">
    <source>
        <dbReference type="Proteomes" id="UP001200642"/>
    </source>
</evidence>
<keyword evidence="3" id="KW-1185">Reference proteome</keyword>
<sequence length="87" mass="9694">MSRLKELKYFTLVMLLFAFVAAGTLSSCRETKKQENTKEQAADPESGEHHAKAKDGEEHPTSDSEEHPTEAKDGDEHPAKDSTEHPE</sequence>
<evidence type="ECO:0000313" key="2">
    <source>
        <dbReference type="EMBL" id="MCG2461049.1"/>
    </source>
</evidence>
<proteinExistence type="predicted"/>
<dbReference type="AlphaFoldDB" id="A0AAE3EVM2"/>
<dbReference type="Proteomes" id="UP001200642">
    <property type="component" value="Unassembled WGS sequence"/>
</dbReference>
<gene>
    <name evidence="2" type="ORF">K8352_09845</name>
</gene>
<name>A0AAE3EVM2_9FLAO</name>